<evidence type="ECO:0000256" key="5">
    <source>
        <dbReference type="ARBA" id="ARBA00023136"/>
    </source>
</evidence>
<dbReference type="OrthoDB" id="9780088at2"/>
<feature type="transmembrane region" description="Helical" evidence="6">
    <location>
        <begin position="82"/>
        <end position="106"/>
    </location>
</feature>
<dbReference type="AlphaFoldDB" id="A0A410DZX6"/>
<feature type="transmembrane region" description="Helical" evidence="6">
    <location>
        <begin position="215"/>
        <end position="235"/>
    </location>
</feature>
<name>A0A410DZX6_9CLOT</name>
<evidence type="ECO:0000256" key="3">
    <source>
        <dbReference type="ARBA" id="ARBA00022692"/>
    </source>
</evidence>
<keyword evidence="4 6" id="KW-1133">Transmembrane helix</keyword>
<comment type="subcellular location">
    <subcellularLocation>
        <location evidence="1">Membrane</location>
        <topology evidence="1">Multi-pass membrane protein</topology>
    </subcellularLocation>
</comment>
<dbReference type="EMBL" id="CP025746">
    <property type="protein sequence ID" value="QAA34626.1"/>
    <property type="molecule type" value="Genomic_DNA"/>
</dbReference>
<dbReference type="Proteomes" id="UP000286268">
    <property type="component" value="Chromosome"/>
</dbReference>
<gene>
    <name evidence="7" type="primary">cytX</name>
    <name evidence="7" type="ORF">C1I91_24990</name>
</gene>
<organism evidence="7 8">
    <name type="scientific">Clostridium manihotivorum</name>
    <dbReference type="NCBI Taxonomy" id="2320868"/>
    <lineage>
        <taxon>Bacteria</taxon>
        <taxon>Bacillati</taxon>
        <taxon>Bacillota</taxon>
        <taxon>Clostridia</taxon>
        <taxon>Eubacteriales</taxon>
        <taxon>Clostridiaceae</taxon>
        <taxon>Clostridium</taxon>
    </lineage>
</organism>
<feature type="transmembrane region" description="Helical" evidence="6">
    <location>
        <begin position="247"/>
        <end position="268"/>
    </location>
</feature>
<dbReference type="GO" id="GO:0005886">
    <property type="term" value="C:plasma membrane"/>
    <property type="evidence" value="ECO:0007669"/>
    <property type="project" value="TreeGrafter"/>
</dbReference>
<evidence type="ECO:0000256" key="6">
    <source>
        <dbReference type="SAM" id="Phobius"/>
    </source>
</evidence>
<keyword evidence="3 6" id="KW-0812">Transmembrane</keyword>
<comment type="similarity">
    <text evidence="2">Belongs to the purine-cytosine permease (2.A.39) family.</text>
</comment>
<dbReference type="InterPro" id="IPR001248">
    <property type="entry name" value="Pur-cyt_permease"/>
</dbReference>
<sequence>MSKKIGFFNMTALWFGAAVSLSEMMTGGLLSSAGLKKGIAGILIGHLIGAAILAIGAYIGAKSKLAAMESTTNSFGVYGTKLLSLLNVVQLIGWTTVMIIMGARAFEEASKGLISISSGTVWILLIGLFVFIWIALGMDGLNYVNTVAVLLLFVMTIIMTINIFTSNTALAASQDPISMGSIIELNVVMPLSWLPLVGDYTRFGKSIKGSTLGTFLGYFVGSSWMFIAGLAASLVTGDSDPTKLFTVMNLGIVALGIILLSTVTTTFMDAYSAGVSFINITGKVKEKHAALIITVLATVLAFVFPMEQYEDFLYFIGSVFAPLFAIIFVDYFVFKKSFVDKNKKFKVDILALIVWALGVALYYGIKNMDIIIGVTTPVMIVTSLIYGIARKVLSETKTNYGQYETESI</sequence>
<keyword evidence="8" id="KW-1185">Reference proteome</keyword>
<feature type="transmembrane region" description="Helical" evidence="6">
    <location>
        <begin position="370"/>
        <end position="389"/>
    </location>
</feature>
<feature type="transmembrane region" description="Helical" evidence="6">
    <location>
        <begin position="42"/>
        <end position="61"/>
    </location>
</feature>
<feature type="transmembrane region" description="Helical" evidence="6">
    <location>
        <begin position="176"/>
        <end position="194"/>
    </location>
</feature>
<feature type="transmembrane region" description="Helical" evidence="6">
    <location>
        <begin position="143"/>
        <end position="164"/>
    </location>
</feature>
<evidence type="ECO:0000256" key="4">
    <source>
        <dbReference type="ARBA" id="ARBA00022989"/>
    </source>
</evidence>
<dbReference type="PANTHER" id="PTHR30569:SF0">
    <property type="entry name" value="CYTOSINE PERMEASE"/>
    <property type="match status" value="1"/>
</dbReference>
<dbReference type="InterPro" id="IPR030191">
    <property type="entry name" value="CodB"/>
</dbReference>
<accession>A0A410DZX6</accession>
<dbReference type="KEGG" id="cmah:C1I91_24990"/>
<feature type="transmembrane region" description="Helical" evidence="6">
    <location>
        <begin position="112"/>
        <end position="136"/>
    </location>
</feature>
<reference evidence="7 8" key="1">
    <citation type="submission" date="2018-01" db="EMBL/GenBank/DDBJ databases">
        <title>Genome Sequencing and Assembly of Anaerobacter polyendosporus strain CT4.</title>
        <authorList>
            <person name="Tachaapaikoon C."/>
            <person name="Sutheeworapong S."/>
            <person name="Jenjaroenpun P."/>
            <person name="Wongsurawat T."/>
            <person name="Nookeaw I."/>
            <person name="Cheawchanlertfa P."/>
            <person name="Kosugi A."/>
            <person name="Cheevadhanarak S."/>
            <person name="Ratanakhanokchai K."/>
        </authorList>
    </citation>
    <scope>NUCLEOTIDE SEQUENCE [LARGE SCALE GENOMIC DNA]</scope>
    <source>
        <strain evidence="7 8">CT4</strain>
    </source>
</reference>
<evidence type="ECO:0000313" key="7">
    <source>
        <dbReference type="EMBL" id="QAA34626.1"/>
    </source>
</evidence>
<dbReference type="Pfam" id="PF02133">
    <property type="entry name" value="Transp_cyt_pur"/>
    <property type="match status" value="1"/>
</dbReference>
<dbReference type="Gene3D" id="1.10.4160.10">
    <property type="entry name" value="Hydantoin permease"/>
    <property type="match status" value="1"/>
</dbReference>
<proteinExistence type="inferred from homology"/>
<dbReference type="NCBIfam" id="TIGR02358">
    <property type="entry name" value="thia_cytX"/>
    <property type="match status" value="1"/>
</dbReference>
<dbReference type="InterPro" id="IPR012732">
    <property type="entry name" value="Thia_CytX"/>
</dbReference>
<dbReference type="RefSeq" id="WP_128215339.1">
    <property type="nucleotide sequence ID" value="NZ_CP025746.1"/>
</dbReference>
<feature type="transmembrane region" description="Helical" evidence="6">
    <location>
        <begin position="312"/>
        <end position="333"/>
    </location>
</feature>
<evidence type="ECO:0000256" key="2">
    <source>
        <dbReference type="ARBA" id="ARBA00008974"/>
    </source>
</evidence>
<evidence type="ECO:0000256" key="1">
    <source>
        <dbReference type="ARBA" id="ARBA00004141"/>
    </source>
</evidence>
<feature type="transmembrane region" description="Helical" evidence="6">
    <location>
        <begin position="345"/>
        <end position="364"/>
    </location>
</feature>
<feature type="transmembrane region" description="Helical" evidence="6">
    <location>
        <begin position="289"/>
        <end position="306"/>
    </location>
</feature>
<evidence type="ECO:0000313" key="8">
    <source>
        <dbReference type="Proteomes" id="UP000286268"/>
    </source>
</evidence>
<dbReference type="CDD" id="cd11484">
    <property type="entry name" value="SLC-NCS1sbd_CobB-like"/>
    <property type="match status" value="1"/>
</dbReference>
<protein>
    <submittedName>
        <fullName evidence="7">Putative hydroxymethylpyrimidine transporter CytX</fullName>
    </submittedName>
</protein>
<dbReference type="PANTHER" id="PTHR30569">
    <property type="entry name" value="CYTOSINE TRANSPORTER CODB"/>
    <property type="match status" value="1"/>
</dbReference>
<dbReference type="GO" id="GO:0015209">
    <property type="term" value="F:cytosine transmembrane transporter activity"/>
    <property type="evidence" value="ECO:0007669"/>
    <property type="project" value="InterPro"/>
</dbReference>
<keyword evidence="5 6" id="KW-0472">Membrane</keyword>